<evidence type="ECO:0000313" key="2">
    <source>
        <dbReference type="Proteomes" id="UP000033860"/>
    </source>
</evidence>
<organism evidence="1 2">
    <name type="scientific">Candidatus Beckwithbacteria bacterium GW2011_GWB1_47_15</name>
    <dbReference type="NCBI Taxonomy" id="1618371"/>
    <lineage>
        <taxon>Bacteria</taxon>
        <taxon>Candidatus Beckwithiibacteriota</taxon>
    </lineage>
</organism>
<dbReference type="AlphaFoldDB" id="A0A0G1U5R0"/>
<accession>A0A0G1U5R0</accession>
<comment type="caution">
    <text evidence="1">The sequence shown here is derived from an EMBL/GenBank/DDBJ whole genome shotgun (WGS) entry which is preliminary data.</text>
</comment>
<name>A0A0G1U5R0_9BACT</name>
<dbReference type="EMBL" id="LCNT01000002">
    <property type="protein sequence ID" value="KKU61623.1"/>
    <property type="molecule type" value="Genomic_DNA"/>
</dbReference>
<sequence>MDREKVSVEYATIQAENFLGMLEFNGEGFPIDFSPKGDWELESRLYEFTLRLSASSDSVGLFMKLYPAENENSRGYAERAYETLMALSQLTNLSIPVLAPITLHKGVLVFERGEPSYTLEFSQLPSTEIRTLEEIIEKFGLQPLAPKELISTVELGNKRYMVDVFDDTGIEISRFAGTFPGANYSRPKAS</sequence>
<protein>
    <submittedName>
        <fullName evidence="1">Uncharacterized protein</fullName>
    </submittedName>
</protein>
<dbReference type="Proteomes" id="UP000033860">
    <property type="component" value="Unassembled WGS sequence"/>
</dbReference>
<gene>
    <name evidence="1" type="ORF">UX85_C0002G0003</name>
</gene>
<evidence type="ECO:0000313" key="1">
    <source>
        <dbReference type="EMBL" id="KKU61623.1"/>
    </source>
</evidence>
<reference evidence="1 2" key="1">
    <citation type="journal article" date="2015" name="Nature">
        <title>rRNA introns, odd ribosomes, and small enigmatic genomes across a large radiation of phyla.</title>
        <authorList>
            <person name="Brown C.T."/>
            <person name="Hug L.A."/>
            <person name="Thomas B.C."/>
            <person name="Sharon I."/>
            <person name="Castelle C.J."/>
            <person name="Singh A."/>
            <person name="Wilkins M.J."/>
            <person name="Williams K.H."/>
            <person name="Banfield J.F."/>
        </authorList>
    </citation>
    <scope>NUCLEOTIDE SEQUENCE [LARGE SCALE GENOMIC DNA]</scope>
</reference>
<proteinExistence type="predicted"/>